<keyword evidence="3" id="KW-1185">Reference proteome</keyword>
<evidence type="ECO:0000313" key="2">
    <source>
        <dbReference type="EMBL" id="TPP62801.1"/>
    </source>
</evidence>
<feature type="region of interest" description="Disordered" evidence="1">
    <location>
        <begin position="486"/>
        <end position="506"/>
    </location>
</feature>
<feature type="compositionally biased region" description="Basic residues" evidence="1">
    <location>
        <begin position="436"/>
        <end position="445"/>
    </location>
</feature>
<comment type="caution">
    <text evidence="2">The sequence shown here is derived from an EMBL/GenBank/DDBJ whole genome shotgun (WGS) entry which is preliminary data.</text>
</comment>
<feature type="non-terminal residue" evidence="2">
    <location>
        <position position="1"/>
    </location>
</feature>
<feature type="compositionally biased region" description="Basic and acidic residues" evidence="1">
    <location>
        <begin position="446"/>
        <end position="459"/>
    </location>
</feature>
<dbReference type="InterPro" id="IPR042201">
    <property type="entry name" value="FH2_Formin_sf"/>
</dbReference>
<feature type="region of interest" description="Disordered" evidence="1">
    <location>
        <begin position="288"/>
        <end position="317"/>
    </location>
</feature>
<feature type="compositionally biased region" description="Basic and acidic residues" evidence="1">
    <location>
        <begin position="490"/>
        <end position="506"/>
    </location>
</feature>
<reference evidence="2 3" key="1">
    <citation type="submission" date="2019-04" db="EMBL/GenBank/DDBJ databases">
        <title>Annotation for the trematode Fasciola gigantica.</title>
        <authorList>
            <person name="Choi Y.-J."/>
        </authorList>
    </citation>
    <scope>NUCLEOTIDE SEQUENCE [LARGE SCALE GENOMIC DNA]</scope>
    <source>
        <strain evidence="2">Uganda_cow_1</strain>
    </source>
</reference>
<sequence length="506" mass="56786">DNPEEHPGCPNNTVIRRLAADAATTLSQLVNSTSVHGGNFGSHGLVPTSSYSIVPPSAWPYNPHSTIPVCDTLFGSDALQKSISIHPINMDLPSTNSSKLDEIWSRNWNSLSELWLSAVKYNATVFSTAVNDSAPSSDQTSFSFQWLADLQLIPSNVNEVYSAQDQSIQETVSLHHWKLYRLLVRYAVPCLPAQRMLWQLRNEVHTHHLSGLQSYSWLLDKIEMSLTQQFGSTRQSDWRFHAAPENRWFWTSALLRISLIWQLFPMELQRVTELVDWNLPSSASPAMNLHPPMNGGPPAYHSAPGDNTHPGSEHRSNSLVPGSFMTAFVQLVSQVAPSMMDWPADLGHVEPVLRVLQDIEQQICRLVQSAEATRTVVKSTAYWLRTSPSTVPSSRTDWLAPLVRFAAAFRRCAADTAKKRRNAVAGIDNTSISNSPHRHEHRRGKSEKSHASHNDDKSEHRRRKHRTRQLDSDGIMDDILAGLTYQPLRTDIHTKRKESNGHKASS</sequence>
<evidence type="ECO:0000313" key="3">
    <source>
        <dbReference type="Proteomes" id="UP000316759"/>
    </source>
</evidence>
<proteinExistence type="predicted"/>
<dbReference type="Gene3D" id="1.20.58.2220">
    <property type="entry name" value="Formin, FH2 domain"/>
    <property type="match status" value="1"/>
</dbReference>
<evidence type="ECO:0000256" key="1">
    <source>
        <dbReference type="SAM" id="MobiDB-lite"/>
    </source>
</evidence>
<name>A0A504YR86_FASGI</name>
<gene>
    <name evidence="2" type="ORF">FGIG_00734</name>
</gene>
<organism evidence="2 3">
    <name type="scientific">Fasciola gigantica</name>
    <name type="common">Giant liver fluke</name>
    <dbReference type="NCBI Taxonomy" id="46835"/>
    <lineage>
        <taxon>Eukaryota</taxon>
        <taxon>Metazoa</taxon>
        <taxon>Spiralia</taxon>
        <taxon>Lophotrochozoa</taxon>
        <taxon>Platyhelminthes</taxon>
        <taxon>Trematoda</taxon>
        <taxon>Digenea</taxon>
        <taxon>Plagiorchiida</taxon>
        <taxon>Echinostomata</taxon>
        <taxon>Echinostomatoidea</taxon>
        <taxon>Fasciolidae</taxon>
        <taxon>Fasciola</taxon>
    </lineage>
</organism>
<accession>A0A504YR86</accession>
<dbReference type="AlphaFoldDB" id="A0A504YR86"/>
<dbReference type="EMBL" id="SUNJ01006427">
    <property type="protein sequence ID" value="TPP62801.1"/>
    <property type="molecule type" value="Genomic_DNA"/>
</dbReference>
<dbReference type="STRING" id="46835.A0A504YR86"/>
<dbReference type="OrthoDB" id="1668162at2759"/>
<protein>
    <submittedName>
        <fullName evidence="2">Uncharacterized protein</fullName>
    </submittedName>
</protein>
<feature type="region of interest" description="Disordered" evidence="1">
    <location>
        <begin position="424"/>
        <end position="473"/>
    </location>
</feature>
<dbReference type="Proteomes" id="UP000316759">
    <property type="component" value="Unassembled WGS sequence"/>
</dbReference>